<evidence type="ECO:0000259" key="1">
    <source>
        <dbReference type="Pfam" id="PF09557"/>
    </source>
</evidence>
<dbReference type="EMBL" id="JRFJ01000001">
    <property type="protein sequence ID" value="KHJ55114.1"/>
    <property type="molecule type" value="Genomic_DNA"/>
</dbReference>
<evidence type="ECO:0000313" key="2">
    <source>
        <dbReference type="EMBL" id="KHJ55114.1"/>
    </source>
</evidence>
<gene>
    <name evidence="2" type="ORF">LA66_00010</name>
</gene>
<protein>
    <recommendedName>
        <fullName evidence="1">DUF2382 domain-containing protein</fullName>
    </recommendedName>
</protein>
<sequence length="122" mass="13737">MAEVEIIPILEEQTDVSKRTVCRGTVRVETSTNIVEEIASSNLESTDVEVVRVPIGREIDEAPQVRTEGETTIVPVLEEVLVVHKRLILKEELHITRRVTTEQVDVPVPLRKQTVTVTRSDD</sequence>
<dbReference type="InterPro" id="IPR019060">
    <property type="entry name" value="DUF2382"/>
</dbReference>
<dbReference type="AlphaFoldDB" id="A0A0B1Q400"/>
<dbReference type="Proteomes" id="UP000030826">
    <property type="component" value="Unassembled WGS sequence"/>
</dbReference>
<name>A0A0B1Q400_9HYPH</name>
<dbReference type="Pfam" id="PF09557">
    <property type="entry name" value="DUF2382"/>
    <property type="match status" value="1"/>
</dbReference>
<reference evidence="2 3" key="1">
    <citation type="submission" date="2014-09" db="EMBL/GenBank/DDBJ databases">
        <title>Isolation and characterization of Aurantimonas altamirensis ON-56566 from clinical sample following a dog bite.</title>
        <authorList>
            <person name="Eshaghi A."/>
            <person name="Li A."/>
            <person name="Shahinas D."/>
            <person name="Bahn P."/>
            <person name="Kus J.V."/>
            <person name="Patel S.N."/>
        </authorList>
    </citation>
    <scope>NUCLEOTIDE SEQUENCE [LARGE SCALE GENOMIC DNA]</scope>
    <source>
        <strain evidence="2 3">ON-56566</strain>
    </source>
</reference>
<dbReference type="OrthoDB" id="7586109at2"/>
<evidence type="ECO:0000313" key="3">
    <source>
        <dbReference type="Proteomes" id="UP000030826"/>
    </source>
</evidence>
<organism evidence="2 3">
    <name type="scientific">Aureimonas altamirensis</name>
    <dbReference type="NCBI Taxonomy" id="370622"/>
    <lineage>
        <taxon>Bacteria</taxon>
        <taxon>Pseudomonadati</taxon>
        <taxon>Pseudomonadota</taxon>
        <taxon>Alphaproteobacteria</taxon>
        <taxon>Hyphomicrobiales</taxon>
        <taxon>Aurantimonadaceae</taxon>
        <taxon>Aureimonas</taxon>
    </lineage>
</organism>
<accession>A0A0B1Q400</accession>
<proteinExistence type="predicted"/>
<feature type="domain" description="DUF2382" evidence="1">
    <location>
        <begin position="8"/>
        <end position="117"/>
    </location>
</feature>
<dbReference type="RefSeq" id="WP_039187796.1">
    <property type="nucleotide sequence ID" value="NZ_JRFJ01000001.1"/>
</dbReference>
<dbReference type="STRING" id="370622.LA66_00010"/>
<comment type="caution">
    <text evidence="2">The sequence shown here is derived from an EMBL/GenBank/DDBJ whole genome shotgun (WGS) entry which is preliminary data.</text>
</comment>